<comment type="caution">
    <text evidence="1">The sequence shown here is derived from an EMBL/GenBank/DDBJ whole genome shotgun (WGS) entry which is preliminary data.</text>
</comment>
<dbReference type="InterPro" id="IPR038147">
    <property type="entry name" value="Cox_sf"/>
</dbReference>
<reference evidence="1" key="1">
    <citation type="submission" date="2023-03" db="EMBL/GenBank/DDBJ databases">
        <title>a new species belonging to Providencia genus.</title>
        <authorList>
            <person name="Yang W."/>
            <person name="Hu F."/>
            <person name="Shen S."/>
            <person name="Ding L."/>
            <person name="Yin D."/>
        </authorList>
    </citation>
    <scope>NUCLEOTIDE SEQUENCE</scope>
    <source>
        <strain evidence="1">CRE-3FA-0001</strain>
    </source>
</reference>
<proteinExistence type="predicted"/>
<dbReference type="GO" id="GO:0003677">
    <property type="term" value="F:DNA binding"/>
    <property type="evidence" value="ECO:0007669"/>
    <property type="project" value="UniProtKB-KW"/>
</dbReference>
<keyword evidence="1" id="KW-0238">DNA-binding</keyword>
<dbReference type="Proteomes" id="UP001156701">
    <property type="component" value="Unassembled WGS sequence"/>
</dbReference>
<accession>A0AA42FE18</accession>
<sequence length="88" mass="9830">MREKIVSLSDVVTEEKFAELIGKPASAVADMRKAGKLPIVQMKRPGSSRAENYVYLPAWNNGLRLAYESLPAEMRDGWLVWLGLGKPQ</sequence>
<dbReference type="RefSeq" id="WP_076913935.1">
    <property type="nucleotide sequence ID" value="NZ_JARRYG010000001.1"/>
</dbReference>
<evidence type="ECO:0000313" key="2">
    <source>
        <dbReference type="Proteomes" id="UP001156701"/>
    </source>
</evidence>
<dbReference type="GeneID" id="89490267"/>
<gene>
    <name evidence="1" type="ORF">P7V44_01530</name>
</gene>
<protein>
    <submittedName>
        <fullName evidence="1">Cox family DNA-binding protein</fullName>
    </submittedName>
</protein>
<dbReference type="InterPro" id="IPR019679">
    <property type="entry name" value="Phage_P2_Cox"/>
</dbReference>
<organism evidence="1 2">
    <name type="scientific">Providencia huashanensis</name>
    <dbReference type="NCBI Taxonomy" id="3037798"/>
    <lineage>
        <taxon>Bacteria</taxon>
        <taxon>Pseudomonadati</taxon>
        <taxon>Pseudomonadota</taxon>
        <taxon>Gammaproteobacteria</taxon>
        <taxon>Enterobacterales</taxon>
        <taxon>Morganellaceae</taxon>
        <taxon>Providencia</taxon>
    </lineage>
</organism>
<evidence type="ECO:0000313" key="1">
    <source>
        <dbReference type="EMBL" id="MDG4694917.1"/>
    </source>
</evidence>
<dbReference type="Pfam" id="PF10743">
    <property type="entry name" value="Phage_Cox"/>
    <property type="match status" value="1"/>
</dbReference>
<dbReference type="EMBL" id="JARRYG010000001">
    <property type="protein sequence ID" value="MDG4694917.1"/>
    <property type="molecule type" value="Genomic_DNA"/>
</dbReference>
<name>A0AA42FE18_9GAMM</name>
<dbReference type="AlphaFoldDB" id="A0AA42FE18"/>
<dbReference type="Gene3D" id="6.10.200.10">
    <property type="entry name" value="Regulatory phage protein Cox"/>
    <property type="match status" value="1"/>
</dbReference>